<dbReference type="AlphaFoldDB" id="A0A3M2WJ98"/>
<organism evidence="1 2">
    <name type="scientific">Pseudomonas amygdali pv. morsprunorum</name>
    <dbReference type="NCBI Taxonomy" id="129138"/>
    <lineage>
        <taxon>Bacteria</taxon>
        <taxon>Pseudomonadati</taxon>
        <taxon>Pseudomonadota</taxon>
        <taxon>Gammaproteobacteria</taxon>
        <taxon>Pseudomonadales</taxon>
        <taxon>Pseudomonadaceae</taxon>
        <taxon>Pseudomonas</taxon>
        <taxon>Pseudomonas amygdali</taxon>
    </lineage>
</organism>
<protein>
    <submittedName>
        <fullName evidence="1">Uncharacterized protein</fullName>
    </submittedName>
</protein>
<evidence type="ECO:0000313" key="2">
    <source>
        <dbReference type="Proteomes" id="UP000277952"/>
    </source>
</evidence>
<proteinExistence type="predicted"/>
<dbReference type="Proteomes" id="UP000277952">
    <property type="component" value="Unassembled WGS sequence"/>
</dbReference>
<name>A0A3M2WJ98_PSEA0</name>
<accession>A0A3M2WJ98</accession>
<gene>
    <name evidence="1" type="ORF">ALQ94_102255</name>
</gene>
<evidence type="ECO:0000313" key="1">
    <source>
        <dbReference type="EMBL" id="RML51580.1"/>
    </source>
</evidence>
<reference evidence="1 2" key="1">
    <citation type="submission" date="2018-08" db="EMBL/GenBank/DDBJ databases">
        <title>Recombination of ecologically and evolutionarily significant loci maintains genetic cohesion in the Pseudomonas syringae species complex.</title>
        <authorList>
            <person name="Dillon M."/>
            <person name="Thakur S."/>
            <person name="Almeida R.N.D."/>
            <person name="Weir B.S."/>
            <person name="Guttman D.S."/>
        </authorList>
    </citation>
    <scope>NUCLEOTIDE SEQUENCE [LARGE SCALE GENOMIC DNA]</scope>
    <source>
        <strain evidence="1 2">19322</strain>
    </source>
</reference>
<comment type="caution">
    <text evidence="1">The sequence shown here is derived from an EMBL/GenBank/DDBJ whole genome shotgun (WGS) entry which is preliminary data.</text>
</comment>
<sequence>MHQVTVALAPTQQPSPRRVAPSAAAMSLAWEGFSQRNSRMTTVVDYRCEAARMDVERARGKFYLYGYTDKTVLALSCRWSRTVQRRCLRRALYQQAIPFSSAVLRTPCRLPARRAARQTVRSGRCLPSVARLKLFALGAWHRHWFPAHPR</sequence>
<dbReference type="EMBL" id="RBNS01000214">
    <property type="protein sequence ID" value="RML51580.1"/>
    <property type="molecule type" value="Genomic_DNA"/>
</dbReference>